<feature type="region of interest" description="Disordered" evidence="1">
    <location>
        <begin position="1"/>
        <end position="59"/>
    </location>
</feature>
<name>A0A7J8G8C9_ROUAE</name>
<reference evidence="2 3" key="1">
    <citation type="journal article" date="2020" name="Nature">
        <title>Six reference-quality genomes reveal evolution of bat adaptations.</title>
        <authorList>
            <person name="Jebb D."/>
            <person name="Huang Z."/>
            <person name="Pippel M."/>
            <person name="Hughes G.M."/>
            <person name="Lavrichenko K."/>
            <person name="Devanna P."/>
            <person name="Winkler S."/>
            <person name="Jermiin L.S."/>
            <person name="Skirmuntt E.C."/>
            <person name="Katzourakis A."/>
            <person name="Burkitt-Gray L."/>
            <person name="Ray D.A."/>
            <person name="Sullivan K.A.M."/>
            <person name="Roscito J.G."/>
            <person name="Kirilenko B.M."/>
            <person name="Davalos L.M."/>
            <person name="Corthals A.P."/>
            <person name="Power M.L."/>
            <person name="Jones G."/>
            <person name="Ransome R.D."/>
            <person name="Dechmann D.K.N."/>
            <person name="Locatelli A.G."/>
            <person name="Puechmaille S.J."/>
            <person name="Fedrigo O."/>
            <person name="Jarvis E.D."/>
            <person name="Hiller M."/>
            <person name="Vernes S.C."/>
            <person name="Myers E.W."/>
            <person name="Teeling E.C."/>
        </authorList>
    </citation>
    <scope>NUCLEOTIDE SEQUENCE [LARGE SCALE GENOMIC DNA]</scope>
    <source>
        <strain evidence="2">MRouAeg1</strain>
        <tissue evidence="2">Muscle</tissue>
    </source>
</reference>
<feature type="compositionally biased region" description="Low complexity" evidence="1">
    <location>
        <begin position="22"/>
        <end position="33"/>
    </location>
</feature>
<dbReference type="Proteomes" id="UP000593571">
    <property type="component" value="Unassembled WGS sequence"/>
</dbReference>
<accession>A0A7J8G8C9</accession>
<dbReference type="AlphaFoldDB" id="A0A7J8G8C9"/>
<evidence type="ECO:0000313" key="2">
    <source>
        <dbReference type="EMBL" id="KAF6455672.1"/>
    </source>
</evidence>
<keyword evidence="3" id="KW-1185">Reference proteome</keyword>
<evidence type="ECO:0000313" key="3">
    <source>
        <dbReference type="Proteomes" id="UP000593571"/>
    </source>
</evidence>
<evidence type="ECO:0000256" key="1">
    <source>
        <dbReference type="SAM" id="MobiDB-lite"/>
    </source>
</evidence>
<organism evidence="2 3">
    <name type="scientific">Rousettus aegyptiacus</name>
    <name type="common">Egyptian fruit bat</name>
    <name type="synonym">Pteropus aegyptiacus</name>
    <dbReference type="NCBI Taxonomy" id="9407"/>
    <lineage>
        <taxon>Eukaryota</taxon>
        <taxon>Metazoa</taxon>
        <taxon>Chordata</taxon>
        <taxon>Craniata</taxon>
        <taxon>Vertebrata</taxon>
        <taxon>Euteleostomi</taxon>
        <taxon>Mammalia</taxon>
        <taxon>Eutheria</taxon>
        <taxon>Laurasiatheria</taxon>
        <taxon>Chiroptera</taxon>
        <taxon>Yinpterochiroptera</taxon>
        <taxon>Pteropodoidea</taxon>
        <taxon>Pteropodidae</taxon>
        <taxon>Rousettinae</taxon>
        <taxon>Rousettus</taxon>
    </lineage>
</organism>
<sequence length="196" mass="22068">MSSKAEKKQKGSGRGSSRKRIAQAALASQALEATLPASEPVPEPEPEPEPLKEEPEPVLEEPAVQKELQEPEVDVKPFFLSRAVLTGLADAKWTEEHNAILEHFAQDPSEPILTIFIDPYLGLKLDLGMPIQVSTLLSQTLRWSSRELRVLCIFIIFESHLLCPRSVEPQSMSRTWLSSRIQRGMRQHFAFDDLMV</sequence>
<protein>
    <submittedName>
        <fullName evidence="2">Dynein axonemal heavy chain 2</fullName>
    </submittedName>
</protein>
<proteinExistence type="predicted"/>
<gene>
    <name evidence="2" type="ORF">HJG63_003970</name>
</gene>
<dbReference type="EMBL" id="JACASE010000006">
    <property type="protein sequence ID" value="KAF6455672.1"/>
    <property type="molecule type" value="Genomic_DNA"/>
</dbReference>
<comment type="caution">
    <text evidence="2">The sequence shown here is derived from an EMBL/GenBank/DDBJ whole genome shotgun (WGS) entry which is preliminary data.</text>
</comment>